<evidence type="ECO:0000313" key="5">
    <source>
        <dbReference type="EMBL" id="APW39269.1"/>
    </source>
</evidence>
<dbReference type="AlphaFoldDB" id="A0A1P8JZT4"/>
<dbReference type="GO" id="GO:0000976">
    <property type="term" value="F:transcription cis-regulatory region binding"/>
    <property type="evidence" value="ECO:0007669"/>
    <property type="project" value="TreeGrafter"/>
</dbReference>
<dbReference type="SUPFAM" id="SSF53822">
    <property type="entry name" value="Periplasmic binding protein-like I"/>
    <property type="match status" value="1"/>
</dbReference>
<dbReference type="PANTHER" id="PTHR30146">
    <property type="entry name" value="LACI-RELATED TRANSCRIPTIONAL REPRESSOR"/>
    <property type="match status" value="1"/>
</dbReference>
<keyword evidence="1" id="KW-0805">Transcription regulation</keyword>
<feature type="domain" description="HTH lacI-type" evidence="4">
    <location>
        <begin position="20"/>
        <end position="74"/>
    </location>
</feature>
<dbReference type="PRINTS" id="PR00036">
    <property type="entry name" value="HTHLACI"/>
</dbReference>
<organism evidence="5 6">
    <name type="scientific">Rhodoferax koreensis</name>
    <dbReference type="NCBI Taxonomy" id="1842727"/>
    <lineage>
        <taxon>Bacteria</taxon>
        <taxon>Pseudomonadati</taxon>
        <taxon>Pseudomonadota</taxon>
        <taxon>Betaproteobacteria</taxon>
        <taxon>Burkholderiales</taxon>
        <taxon>Comamonadaceae</taxon>
        <taxon>Rhodoferax</taxon>
    </lineage>
</organism>
<keyword evidence="3" id="KW-0804">Transcription</keyword>
<dbReference type="CDD" id="cd01392">
    <property type="entry name" value="HTH_LacI"/>
    <property type="match status" value="1"/>
</dbReference>
<dbReference type="STRING" id="1842727.RD110_20315"/>
<dbReference type="PROSITE" id="PS00356">
    <property type="entry name" value="HTH_LACI_1"/>
    <property type="match status" value="1"/>
</dbReference>
<dbReference type="Gene3D" id="3.40.50.2300">
    <property type="match status" value="2"/>
</dbReference>
<dbReference type="PANTHER" id="PTHR30146:SF33">
    <property type="entry name" value="TRANSCRIPTIONAL REGULATOR"/>
    <property type="match status" value="1"/>
</dbReference>
<dbReference type="InterPro" id="IPR046335">
    <property type="entry name" value="LacI/GalR-like_sensor"/>
</dbReference>
<evidence type="ECO:0000259" key="4">
    <source>
        <dbReference type="PROSITE" id="PS50932"/>
    </source>
</evidence>
<protein>
    <submittedName>
        <fullName evidence="5">GntR family transcriptional regulator</fullName>
    </submittedName>
</protein>
<keyword evidence="6" id="KW-1185">Reference proteome</keyword>
<accession>A0A1P8JZT4</accession>
<dbReference type="SUPFAM" id="SSF47413">
    <property type="entry name" value="lambda repressor-like DNA-binding domains"/>
    <property type="match status" value="1"/>
</dbReference>
<evidence type="ECO:0000256" key="3">
    <source>
        <dbReference type="ARBA" id="ARBA00023163"/>
    </source>
</evidence>
<dbReference type="Gene3D" id="1.10.260.40">
    <property type="entry name" value="lambda repressor-like DNA-binding domains"/>
    <property type="match status" value="1"/>
</dbReference>
<dbReference type="InterPro" id="IPR010982">
    <property type="entry name" value="Lambda_DNA-bd_dom_sf"/>
</dbReference>
<dbReference type="InterPro" id="IPR028082">
    <property type="entry name" value="Peripla_BP_I"/>
</dbReference>
<proteinExistence type="predicted"/>
<dbReference type="CDD" id="cd01575">
    <property type="entry name" value="PBP1_GntR"/>
    <property type="match status" value="1"/>
</dbReference>
<sequence>MRASAMQRSIGTVIKKTQALTVHDVARLAGVSTMTVSRAINTPDKVSPLTLQKVKQVVAQIGYVPNAMASGLRLSRAKLVAAVLPTLTGPVFQETVRSLASALDQAGYQLMIGQTGYETSREDALLDAVIRRRPDGIVLVGILHSVEGRRQLLSSGIPVVETWDLTPTPIDMLVGFSHERIGESVCRFLAGKGYRRPVLLTASDPRAQRRLEGFRRAAGTLGLEVPAVVVDAPTTLASGRSAIAETLALYPQTDAVFCSSDMLALGVLIELNARGLVVPRDMGVVGLGDIEFARSLDPPLTTVKIDGVRMGELAAQLIVSRSQGVRIDQHIVDIGFEIVERDST</sequence>
<keyword evidence="2" id="KW-0238">DNA-binding</keyword>
<evidence type="ECO:0000313" key="6">
    <source>
        <dbReference type="Proteomes" id="UP000186609"/>
    </source>
</evidence>
<evidence type="ECO:0000256" key="2">
    <source>
        <dbReference type="ARBA" id="ARBA00023125"/>
    </source>
</evidence>
<evidence type="ECO:0000256" key="1">
    <source>
        <dbReference type="ARBA" id="ARBA00023015"/>
    </source>
</evidence>
<dbReference type="SMART" id="SM00354">
    <property type="entry name" value="HTH_LACI"/>
    <property type="match status" value="1"/>
</dbReference>
<dbReference type="GO" id="GO:0003700">
    <property type="term" value="F:DNA-binding transcription factor activity"/>
    <property type="evidence" value="ECO:0007669"/>
    <property type="project" value="TreeGrafter"/>
</dbReference>
<gene>
    <name evidence="5" type="ORF">RD110_20315</name>
</gene>
<dbReference type="Pfam" id="PF13377">
    <property type="entry name" value="Peripla_BP_3"/>
    <property type="match status" value="1"/>
</dbReference>
<dbReference type="EMBL" id="CP019236">
    <property type="protein sequence ID" value="APW39269.1"/>
    <property type="molecule type" value="Genomic_DNA"/>
</dbReference>
<dbReference type="PROSITE" id="PS50932">
    <property type="entry name" value="HTH_LACI_2"/>
    <property type="match status" value="1"/>
</dbReference>
<dbReference type="Proteomes" id="UP000186609">
    <property type="component" value="Chromosome"/>
</dbReference>
<dbReference type="KEGG" id="rhy:RD110_20315"/>
<dbReference type="Pfam" id="PF00356">
    <property type="entry name" value="LacI"/>
    <property type="match status" value="1"/>
</dbReference>
<dbReference type="InterPro" id="IPR000843">
    <property type="entry name" value="HTH_LacI"/>
</dbReference>
<name>A0A1P8JZT4_9BURK</name>
<reference evidence="5 6" key="1">
    <citation type="submission" date="2017-01" db="EMBL/GenBank/DDBJ databases">
        <authorList>
            <person name="Mah S.A."/>
            <person name="Swanson W.J."/>
            <person name="Moy G.W."/>
            <person name="Vacquier V.D."/>
        </authorList>
    </citation>
    <scope>NUCLEOTIDE SEQUENCE [LARGE SCALE GENOMIC DNA]</scope>
    <source>
        <strain evidence="5 6">DCY110</strain>
    </source>
</reference>